<dbReference type="Pfam" id="PF00441">
    <property type="entry name" value="Acyl-CoA_dh_1"/>
    <property type="match status" value="1"/>
</dbReference>
<proteinExistence type="inferred from homology"/>
<dbReference type="PROSITE" id="PS00073">
    <property type="entry name" value="ACYL_COA_DH_2"/>
    <property type="match status" value="1"/>
</dbReference>
<evidence type="ECO:0000313" key="13">
    <source>
        <dbReference type="Proteomes" id="UP000179769"/>
    </source>
</evidence>
<dbReference type="Gene3D" id="1.10.540.10">
    <property type="entry name" value="Acyl-CoA dehydrogenase/oxidase, N-terminal domain"/>
    <property type="match status" value="1"/>
</dbReference>
<evidence type="ECO:0000256" key="6">
    <source>
        <dbReference type="ARBA" id="ARBA00023002"/>
    </source>
</evidence>
<dbReference type="Gene3D" id="1.20.140.10">
    <property type="entry name" value="Butyryl-CoA Dehydrogenase, subunit A, domain 3"/>
    <property type="match status" value="1"/>
</dbReference>
<dbReference type="InterPro" id="IPR009075">
    <property type="entry name" value="AcylCo_DH/oxidase_C"/>
</dbReference>
<dbReference type="GO" id="GO:0033539">
    <property type="term" value="P:fatty acid beta-oxidation using acyl-CoA dehydrogenase"/>
    <property type="evidence" value="ECO:0007669"/>
    <property type="project" value="TreeGrafter"/>
</dbReference>
<keyword evidence="13" id="KW-1185">Reference proteome</keyword>
<comment type="similarity">
    <text evidence="2 7">Belongs to the acyl-CoA dehydrogenase family.</text>
</comment>
<feature type="region of interest" description="Disordered" evidence="8">
    <location>
        <begin position="1"/>
        <end position="20"/>
    </location>
</feature>
<evidence type="ECO:0000259" key="11">
    <source>
        <dbReference type="Pfam" id="PF02771"/>
    </source>
</evidence>
<dbReference type="AlphaFoldDB" id="A0A1S1Q9M7"/>
<comment type="subunit">
    <text evidence="3">Homodimer.</text>
</comment>
<dbReference type="CDD" id="cd00567">
    <property type="entry name" value="ACAD"/>
    <property type="match status" value="1"/>
</dbReference>
<organism evidence="12 13">
    <name type="scientific">Parafrankia soli</name>
    <dbReference type="NCBI Taxonomy" id="2599596"/>
    <lineage>
        <taxon>Bacteria</taxon>
        <taxon>Bacillati</taxon>
        <taxon>Actinomycetota</taxon>
        <taxon>Actinomycetes</taxon>
        <taxon>Frankiales</taxon>
        <taxon>Frankiaceae</taxon>
        <taxon>Parafrankia</taxon>
    </lineage>
</organism>
<dbReference type="InterPro" id="IPR036250">
    <property type="entry name" value="AcylCo_DH-like_C"/>
</dbReference>
<dbReference type="Pfam" id="PF02771">
    <property type="entry name" value="Acyl-CoA_dh_N"/>
    <property type="match status" value="1"/>
</dbReference>
<dbReference type="EMBL" id="MAXA01000202">
    <property type="protein sequence ID" value="OHV28914.1"/>
    <property type="molecule type" value="Genomic_DNA"/>
</dbReference>
<evidence type="ECO:0000256" key="3">
    <source>
        <dbReference type="ARBA" id="ARBA00011738"/>
    </source>
</evidence>
<dbReference type="GO" id="GO:0050660">
    <property type="term" value="F:flavin adenine dinucleotide binding"/>
    <property type="evidence" value="ECO:0007669"/>
    <property type="project" value="InterPro"/>
</dbReference>
<keyword evidence="6 7" id="KW-0560">Oxidoreductase</keyword>
<dbReference type="GO" id="GO:0003995">
    <property type="term" value="F:acyl-CoA dehydrogenase activity"/>
    <property type="evidence" value="ECO:0007669"/>
    <property type="project" value="InterPro"/>
</dbReference>
<protein>
    <submittedName>
        <fullName evidence="12">Acyl-CoA dehydrogenase</fullName>
    </submittedName>
</protein>
<dbReference type="InterPro" id="IPR009100">
    <property type="entry name" value="AcylCoA_DH/oxidase_NM_dom_sf"/>
</dbReference>
<comment type="caution">
    <text evidence="12">The sequence shown here is derived from an EMBL/GenBank/DDBJ whole genome shotgun (WGS) entry which is preliminary data.</text>
</comment>
<evidence type="ECO:0000256" key="1">
    <source>
        <dbReference type="ARBA" id="ARBA00001974"/>
    </source>
</evidence>
<dbReference type="OrthoDB" id="8876745at2"/>
<dbReference type="Gene3D" id="2.40.110.10">
    <property type="entry name" value="Butyryl-CoA Dehydrogenase, subunit A, domain 2"/>
    <property type="match status" value="1"/>
</dbReference>
<evidence type="ECO:0000256" key="2">
    <source>
        <dbReference type="ARBA" id="ARBA00009347"/>
    </source>
</evidence>
<dbReference type="Proteomes" id="UP000179769">
    <property type="component" value="Unassembled WGS sequence"/>
</dbReference>
<evidence type="ECO:0000313" key="12">
    <source>
        <dbReference type="EMBL" id="OHV28914.1"/>
    </source>
</evidence>
<feature type="domain" description="Acyl-CoA dehydrogenase/oxidase C-terminal" evidence="9">
    <location>
        <begin position="263"/>
        <end position="416"/>
    </location>
</feature>
<reference evidence="13" key="1">
    <citation type="submission" date="2016-07" db="EMBL/GenBank/DDBJ databases">
        <title>Frankia sp. NRRL B-16219 Genome sequencing.</title>
        <authorList>
            <person name="Ghodhbane-Gtari F."/>
            <person name="Swanson E."/>
            <person name="Gueddou A."/>
            <person name="Louati M."/>
            <person name="Nouioui I."/>
            <person name="Hezbri K."/>
            <person name="Abebe-Akele F."/>
            <person name="Simpson S."/>
            <person name="Morris K."/>
            <person name="Thomas K."/>
            <person name="Gtari M."/>
            <person name="Tisa L.S."/>
        </authorList>
    </citation>
    <scope>NUCLEOTIDE SEQUENCE [LARGE SCALE GENOMIC DNA]</scope>
    <source>
        <strain evidence="13">NRRL B-16219</strain>
    </source>
</reference>
<evidence type="ECO:0000259" key="9">
    <source>
        <dbReference type="Pfam" id="PF00441"/>
    </source>
</evidence>
<sequence length="429" mass="44516">MSTAPVAAPHAGNGTTPDGTTAGIAAGTAAGAAAGAADVGELARRTLAFVRDEVLPVERELIVAGRHMDDDVRVGLQRAARAAGVFGPLTPVALGGLGLDNAGLAEVLEAAGTSLIGPIAVNCAAPDDGNMHLLADVATPSQAERYLHPLLRGETRSAIALTEPAPGAGSDPSMVRTTAAQVDGGWVIDGAKHFITGAEGAAFTICIARTEGGTTMFLVDQDNPGLTVGRRMPTLDHSAPGGHCEVTFADCFVTDEAVLGDVGAGLRYAQVRLAPARLAFCMSWLGIAVRAHGMAAEWIQRRSSFGRPISEHGMAQAHVADNEIDIAAARALVRSVARVLDEQGVASSAARHGAAIAKTFVAEAVWRVLDRVVQLYGGLGICEDHLVARFLVEARGFRIYEGSSEVLRTSIAKRVLRAHQPATIGEETR</sequence>
<dbReference type="PANTHER" id="PTHR48083">
    <property type="entry name" value="MEDIUM-CHAIN SPECIFIC ACYL-COA DEHYDROGENASE, MITOCHONDRIAL-RELATED"/>
    <property type="match status" value="1"/>
</dbReference>
<keyword evidence="4 7" id="KW-0285">Flavoprotein</keyword>
<evidence type="ECO:0000256" key="7">
    <source>
        <dbReference type="RuleBase" id="RU362125"/>
    </source>
</evidence>
<dbReference type="InterPro" id="IPR006089">
    <property type="entry name" value="Acyl-CoA_DH_CS"/>
</dbReference>
<dbReference type="Pfam" id="PF02770">
    <property type="entry name" value="Acyl-CoA_dh_M"/>
    <property type="match status" value="1"/>
</dbReference>
<evidence type="ECO:0000259" key="10">
    <source>
        <dbReference type="Pfam" id="PF02770"/>
    </source>
</evidence>
<comment type="cofactor">
    <cofactor evidence="1 7">
        <name>FAD</name>
        <dbReference type="ChEBI" id="CHEBI:57692"/>
    </cofactor>
</comment>
<dbReference type="PANTHER" id="PTHR48083:SF13">
    <property type="entry name" value="ACYL-COA DEHYDROGENASE FAMILY MEMBER 11"/>
    <property type="match status" value="1"/>
</dbReference>
<dbReference type="GO" id="GO:0005737">
    <property type="term" value="C:cytoplasm"/>
    <property type="evidence" value="ECO:0007669"/>
    <property type="project" value="TreeGrafter"/>
</dbReference>
<dbReference type="InterPro" id="IPR046373">
    <property type="entry name" value="Acyl-CoA_Oxase/DH_mid-dom_sf"/>
</dbReference>
<dbReference type="InterPro" id="IPR006091">
    <property type="entry name" value="Acyl-CoA_Oxase/DH_mid-dom"/>
</dbReference>
<dbReference type="InterPro" id="IPR013786">
    <property type="entry name" value="AcylCoA_DH/ox_N"/>
</dbReference>
<dbReference type="InterPro" id="IPR050741">
    <property type="entry name" value="Acyl-CoA_dehydrogenase"/>
</dbReference>
<accession>A0A1S1Q9M7</accession>
<gene>
    <name evidence="12" type="ORF">BBK14_17450</name>
</gene>
<dbReference type="RefSeq" id="WP_071063210.1">
    <property type="nucleotide sequence ID" value="NZ_MAXA01000202.1"/>
</dbReference>
<evidence type="ECO:0000256" key="8">
    <source>
        <dbReference type="SAM" id="MobiDB-lite"/>
    </source>
</evidence>
<feature type="domain" description="Acyl-CoA dehydrogenase/oxidase N-terminal" evidence="11">
    <location>
        <begin position="43"/>
        <end position="154"/>
    </location>
</feature>
<keyword evidence="5 7" id="KW-0274">FAD</keyword>
<dbReference type="InterPro" id="IPR037069">
    <property type="entry name" value="AcylCoA_DH/ox_N_sf"/>
</dbReference>
<name>A0A1S1Q9M7_9ACTN</name>
<evidence type="ECO:0000256" key="4">
    <source>
        <dbReference type="ARBA" id="ARBA00022630"/>
    </source>
</evidence>
<dbReference type="SUPFAM" id="SSF47203">
    <property type="entry name" value="Acyl-CoA dehydrogenase C-terminal domain-like"/>
    <property type="match status" value="1"/>
</dbReference>
<dbReference type="SUPFAM" id="SSF56645">
    <property type="entry name" value="Acyl-CoA dehydrogenase NM domain-like"/>
    <property type="match status" value="1"/>
</dbReference>
<evidence type="ECO:0000256" key="5">
    <source>
        <dbReference type="ARBA" id="ARBA00022827"/>
    </source>
</evidence>
<feature type="domain" description="Acyl-CoA oxidase/dehydrogenase middle" evidence="10">
    <location>
        <begin position="158"/>
        <end position="251"/>
    </location>
</feature>